<protein>
    <recommendedName>
        <fullName evidence="2">ESX-1 secretion-associated protein EspA/EspE-like domain-containing protein</fullName>
    </recommendedName>
</protein>
<feature type="domain" description="ESX-1 secretion-associated protein EspA/EspE-like" evidence="2">
    <location>
        <begin position="105"/>
        <end position="188"/>
    </location>
</feature>
<dbReference type="AlphaFoldDB" id="A0A7G8PFS4"/>
<accession>A0A7G8PFS4</accession>
<gene>
    <name evidence="3" type="ORF">HZU40_02060</name>
</gene>
<dbReference type="EMBL" id="CP059894">
    <property type="protein sequence ID" value="QNJ93190.1"/>
    <property type="molecule type" value="Genomic_DNA"/>
</dbReference>
<name>A0A7G8PFS4_9MYCO</name>
<dbReference type="Proteomes" id="UP000515498">
    <property type="component" value="Chromosome"/>
</dbReference>
<evidence type="ECO:0000259" key="2">
    <source>
        <dbReference type="Pfam" id="PF18879"/>
    </source>
</evidence>
<evidence type="ECO:0000313" key="4">
    <source>
        <dbReference type="Proteomes" id="UP000515498"/>
    </source>
</evidence>
<reference evidence="3 4" key="1">
    <citation type="submission" date="2020-07" db="EMBL/GenBank/DDBJ databases">
        <title>Draft genome sequence of four isobutane-metabolizing strains capable of cometabolically degrading diverse ether contaminants.</title>
        <authorList>
            <person name="Chen W."/>
            <person name="Faulkner N."/>
            <person name="Smith C."/>
            <person name="Hyman M."/>
        </authorList>
    </citation>
    <scope>NUCLEOTIDE SEQUENCE [LARGE SCALE GENOMIC DNA]</scope>
    <source>
        <strain evidence="3 4">2A</strain>
    </source>
</reference>
<proteinExistence type="predicted"/>
<evidence type="ECO:0000313" key="3">
    <source>
        <dbReference type="EMBL" id="QNJ93190.1"/>
    </source>
</evidence>
<evidence type="ECO:0000256" key="1">
    <source>
        <dbReference type="SAM" id="MobiDB-lite"/>
    </source>
</evidence>
<dbReference type="Pfam" id="PF18879">
    <property type="entry name" value="EspA_EspE"/>
    <property type="match status" value="1"/>
</dbReference>
<dbReference type="RefSeq" id="WP_187097335.1">
    <property type="nucleotide sequence ID" value="NZ_CP059894.1"/>
</dbReference>
<organism evidence="3 4">
    <name type="scientific">Mycolicibacterium fluoranthenivorans</name>
    <dbReference type="NCBI Taxonomy" id="258505"/>
    <lineage>
        <taxon>Bacteria</taxon>
        <taxon>Bacillati</taxon>
        <taxon>Actinomycetota</taxon>
        <taxon>Actinomycetes</taxon>
        <taxon>Mycobacteriales</taxon>
        <taxon>Mycobacteriaceae</taxon>
        <taxon>Mycolicibacterium</taxon>
    </lineage>
</organism>
<feature type="region of interest" description="Disordered" evidence="1">
    <location>
        <begin position="262"/>
        <end position="324"/>
    </location>
</feature>
<sequence length="324" mass="33628">MSDGGSDLLKDLFDLGNGIRSGIQDVPKLFQDVVTLDAHGALTDGRKVIGDVGDVLNGLGGLGMGLTEVPRQIAEKYAGSALGKLADSKILSAAQLAIEAEKATTGSGDPEDGNGYHDSAVRMQEVVQTLSDADPRDDRWNGRAAETYTATNSAHRKHASAVQAADQEIANILSGEATQVSRTRRTLDETNQYLSDYGAATAWMNFVPGLAQAKAVADIAAASAALLTTNTTMAVLVADAAQNALRVRAQIDSYVAAADLPARPDLPQTEQPGEGEPFVSQTADIADGTAPGRLNNDRSFDVPRADEPPNSPGIPYGSATAAGG</sequence>
<dbReference type="KEGG" id="mflu:HZU40_02060"/>
<feature type="compositionally biased region" description="Basic and acidic residues" evidence="1">
    <location>
        <begin position="295"/>
        <end position="307"/>
    </location>
</feature>
<dbReference type="InterPro" id="IPR043796">
    <property type="entry name" value="ESX-1_EspA/EspE-like"/>
</dbReference>